<comment type="caution">
    <text evidence="2">The sequence shown here is derived from an EMBL/GenBank/DDBJ whole genome shotgun (WGS) entry which is preliminary data.</text>
</comment>
<dbReference type="GO" id="GO:0016791">
    <property type="term" value="F:phosphatase activity"/>
    <property type="evidence" value="ECO:0007669"/>
    <property type="project" value="TreeGrafter"/>
</dbReference>
<name>A0A1Y2SCY7_9GAMM</name>
<dbReference type="SUPFAM" id="SSF56300">
    <property type="entry name" value="Metallo-dependent phosphatases"/>
    <property type="match status" value="1"/>
</dbReference>
<dbReference type="EMBL" id="MUBK01000042">
    <property type="protein sequence ID" value="OTA16528.1"/>
    <property type="molecule type" value="Genomic_DNA"/>
</dbReference>
<dbReference type="GO" id="GO:0008803">
    <property type="term" value="F:bis(5'-nucleosyl)-tetraphosphatase (symmetrical) activity"/>
    <property type="evidence" value="ECO:0007669"/>
    <property type="project" value="TreeGrafter"/>
</dbReference>
<dbReference type="Proteomes" id="UP000194204">
    <property type="component" value="Unassembled WGS sequence"/>
</dbReference>
<keyword evidence="3" id="KW-1185">Reference proteome</keyword>
<proteinExistence type="predicted"/>
<gene>
    <name evidence="2" type="ORF">Xbed_03455</name>
</gene>
<dbReference type="InterPro" id="IPR029052">
    <property type="entry name" value="Metallo-depent_PP-like"/>
</dbReference>
<dbReference type="STRING" id="40578.Xbed_03455"/>
<feature type="domain" description="Serine/threonine specific protein phosphatases" evidence="1">
    <location>
        <begin position="77"/>
        <end position="82"/>
    </location>
</feature>
<dbReference type="PANTHER" id="PTHR42850">
    <property type="entry name" value="METALLOPHOSPHOESTERASE"/>
    <property type="match status" value="1"/>
</dbReference>
<dbReference type="InterPro" id="IPR050126">
    <property type="entry name" value="Ap4A_hydrolase"/>
</dbReference>
<reference evidence="2 3" key="1">
    <citation type="submission" date="2017-01" db="EMBL/GenBank/DDBJ databases">
        <title>Deconstructing symbiosis and pathogenesis requirements using a combined genomic-metabolomic approach.</title>
        <authorList>
            <person name="Tobias N.J."/>
            <person name="Wolff H."/>
            <person name="Djahanschiri B."/>
            <person name="Ebersberger I."/>
            <person name="Bode H.B."/>
        </authorList>
    </citation>
    <scope>NUCLEOTIDE SEQUENCE [LARGE SCALE GENOMIC DNA]</scope>
    <source>
        <strain evidence="2 3">DSM 4764</strain>
    </source>
</reference>
<dbReference type="PANTHER" id="PTHR42850:SF10">
    <property type="entry name" value="SERINE_THREONINE-PROTEIN PHOSPHATASE 1"/>
    <property type="match status" value="1"/>
</dbReference>
<dbReference type="InterPro" id="IPR004843">
    <property type="entry name" value="Calcineurin-like_PHP"/>
</dbReference>
<accession>A0A1Y2SCY7</accession>
<organism evidence="2 3">
    <name type="scientific">Xenorhabdus beddingii</name>
    <dbReference type="NCBI Taxonomy" id="40578"/>
    <lineage>
        <taxon>Bacteria</taxon>
        <taxon>Pseudomonadati</taxon>
        <taxon>Pseudomonadota</taxon>
        <taxon>Gammaproteobacteria</taxon>
        <taxon>Enterobacterales</taxon>
        <taxon>Morganellaceae</taxon>
        <taxon>Xenorhabdus</taxon>
    </lineage>
</organism>
<dbReference type="Pfam" id="PF00149">
    <property type="entry name" value="Metallophos"/>
    <property type="match status" value="1"/>
</dbReference>
<dbReference type="Gene3D" id="3.60.21.10">
    <property type="match status" value="1"/>
</dbReference>
<dbReference type="RefSeq" id="WP_086114071.1">
    <property type="nucleotide sequence ID" value="NZ_CAWNHF010000148.1"/>
</dbReference>
<dbReference type="OrthoDB" id="5296354at2"/>
<dbReference type="GO" id="GO:0005737">
    <property type="term" value="C:cytoplasm"/>
    <property type="evidence" value="ECO:0007669"/>
    <property type="project" value="TreeGrafter"/>
</dbReference>
<evidence type="ECO:0000259" key="1">
    <source>
        <dbReference type="PROSITE" id="PS00125"/>
    </source>
</evidence>
<protein>
    <submittedName>
        <fullName evidence="2">Serine/threonine-protein phosphatase</fullName>
    </submittedName>
</protein>
<dbReference type="GO" id="GO:0110154">
    <property type="term" value="P:RNA decapping"/>
    <property type="evidence" value="ECO:0007669"/>
    <property type="project" value="TreeGrafter"/>
</dbReference>
<dbReference type="AlphaFoldDB" id="A0A1Y2SCY7"/>
<evidence type="ECO:0000313" key="2">
    <source>
        <dbReference type="EMBL" id="OTA16528.1"/>
    </source>
</evidence>
<dbReference type="PROSITE" id="PS00125">
    <property type="entry name" value="SER_THR_PHOSPHATASE"/>
    <property type="match status" value="1"/>
</dbReference>
<evidence type="ECO:0000313" key="3">
    <source>
        <dbReference type="Proteomes" id="UP000194204"/>
    </source>
</evidence>
<dbReference type="InterPro" id="IPR006186">
    <property type="entry name" value="Ser/Thr-sp_prot-phosphatase"/>
</dbReference>
<sequence>MSEIRNGNYLKINGDQYQRIFVVGDLHGCYQLLMDRLQCIDFDYENDLLISVGDLIDRGDRNVECLDLITQRWFRAVRGNHEQMAIDALFHNGDSDLWFYNGGQWFLHLDYEQEVLAKALLATAEQLPLIIEVNTGYKKIIIAHADYPDNKYEFGKEVDWQSVTWSRDRVYDSGDGISGEITGADLFIFGHTPAPTTKQIWNQCYIDTGAVFGYGLHVEQIK</sequence>